<accession>A0AAJ5BGM0</accession>
<evidence type="ECO:0000313" key="2">
    <source>
        <dbReference type="Proteomes" id="UP000226420"/>
    </source>
</evidence>
<dbReference type="EMBL" id="FOLW01000002">
    <property type="protein sequence ID" value="SFC49049.1"/>
    <property type="molecule type" value="Genomic_DNA"/>
</dbReference>
<protein>
    <submittedName>
        <fullName evidence="1">Uncharacterized protein</fullName>
    </submittedName>
</protein>
<sequence length="96" mass="11494">MSDLDQLSESYCAQFLGIKANLMKCSRFRRMSFSCQGVERNGKPLKKLSRKLRKVRPRGKVYQRLMWLRFDAHFNRPLSPRGKRVLNQMMNTRENR</sequence>
<reference evidence="1 2" key="1">
    <citation type="submission" date="2016-10" db="EMBL/GenBank/DDBJ databases">
        <authorList>
            <person name="Varghese N."/>
            <person name="Submissions S."/>
        </authorList>
    </citation>
    <scope>NUCLEOTIDE SEQUENCE [LARGE SCALE GENOMIC DNA]</scope>
    <source>
        <strain evidence="1 2">DSM 5563</strain>
    </source>
</reference>
<organism evidence="1 2">
    <name type="scientific">Pragia fontium DSM 5563 = ATCC 49100</name>
    <dbReference type="NCBI Taxonomy" id="1122977"/>
    <lineage>
        <taxon>Bacteria</taxon>
        <taxon>Pseudomonadati</taxon>
        <taxon>Pseudomonadota</taxon>
        <taxon>Gammaproteobacteria</taxon>
        <taxon>Enterobacterales</taxon>
        <taxon>Budviciaceae</taxon>
        <taxon>Pragia</taxon>
    </lineage>
</organism>
<name>A0AAJ5BGM0_9GAMM</name>
<dbReference type="AlphaFoldDB" id="A0AAJ5BGM0"/>
<dbReference type="Proteomes" id="UP000226420">
    <property type="component" value="Unassembled WGS sequence"/>
</dbReference>
<proteinExistence type="predicted"/>
<gene>
    <name evidence="1" type="ORF">SAMN02745723_102494</name>
</gene>
<evidence type="ECO:0000313" key="1">
    <source>
        <dbReference type="EMBL" id="SFC49049.1"/>
    </source>
</evidence>
<comment type="caution">
    <text evidence="1">The sequence shown here is derived from an EMBL/GenBank/DDBJ whole genome shotgun (WGS) entry which is preliminary data.</text>
</comment>